<evidence type="ECO:0000313" key="1">
    <source>
        <dbReference type="EMBL" id="MBB5191852.1"/>
    </source>
</evidence>
<accession>A0A840RHW0</accession>
<comment type="caution">
    <text evidence="1">The sequence shown here is derived from an EMBL/GenBank/DDBJ whole genome shotgun (WGS) entry which is preliminary data.</text>
</comment>
<dbReference type="AlphaFoldDB" id="A0A840RHW0"/>
<protein>
    <submittedName>
        <fullName evidence="1">Uncharacterized protein</fullName>
    </submittedName>
</protein>
<keyword evidence="2" id="KW-1185">Reference proteome</keyword>
<gene>
    <name evidence="1" type="ORF">HNQ50_002582</name>
</gene>
<name>A0A840RHW0_9NEIS</name>
<dbReference type="EMBL" id="JACHHN010000004">
    <property type="protein sequence ID" value="MBB5191852.1"/>
    <property type="molecule type" value="Genomic_DNA"/>
</dbReference>
<dbReference type="Proteomes" id="UP000543030">
    <property type="component" value="Unassembled WGS sequence"/>
</dbReference>
<reference evidence="1 2" key="1">
    <citation type="submission" date="2020-08" db="EMBL/GenBank/DDBJ databases">
        <title>Genomic Encyclopedia of Type Strains, Phase IV (KMG-IV): sequencing the most valuable type-strain genomes for metagenomic binning, comparative biology and taxonomic classification.</title>
        <authorList>
            <person name="Goeker M."/>
        </authorList>
    </citation>
    <scope>NUCLEOTIDE SEQUENCE [LARGE SCALE GENOMIC DNA]</scope>
    <source>
        <strain evidence="1 2">DSM 18233</strain>
    </source>
</reference>
<proteinExistence type="predicted"/>
<evidence type="ECO:0000313" key="2">
    <source>
        <dbReference type="Proteomes" id="UP000543030"/>
    </source>
</evidence>
<dbReference type="RefSeq" id="WP_184101236.1">
    <property type="nucleotide sequence ID" value="NZ_JACHHN010000004.1"/>
</dbReference>
<organism evidence="1 2">
    <name type="scientific">Silvimonas terrae</name>
    <dbReference type="NCBI Taxonomy" id="300266"/>
    <lineage>
        <taxon>Bacteria</taxon>
        <taxon>Pseudomonadati</taxon>
        <taxon>Pseudomonadota</taxon>
        <taxon>Betaproteobacteria</taxon>
        <taxon>Neisseriales</taxon>
        <taxon>Chitinibacteraceae</taxon>
        <taxon>Silvimonas</taxon>
    </lineage>
</organism>
<sequence length="74" mass="8544">MTDEKRWAVFLRDDGSVVSCTEKVKVMNENLDEIVQMMQDAFEDGLLMEVAPTQMREVLHRMVDALENPWAGKD</sequence>